<evidence type="ECO:0000313" key="12">
    <source>
        <dbReference type="EMBL" id="MBO8438816.1"/>
    </source>
</evidence>
<evidence type="ECO:0000256" key="7">
    <source>
        <dbReference type="ARBA" id="ARBA00022884"/>
    </source>
</evidence>
<dbReference type="GO" id="GO:0019843">
    <property type="term" value="F:rRNA binding"/>
    <property type="evidence" value="ECO:0007669"/>
    <property type="project" value="UniProtKB-KW"/>
</dbReference>
<feature type="active site" evidence="8">
    <location>
        <position position="134"/>
    </location>
</feature>
<dbReference type="PROSITE" id="PS50142">
    <property type="entry name" value="RNASE_3_2"/>
    <property type="match status" value="1"/>
</dbReference>
<dbReference type="PANTHER" id="PTHR11207">
    <property type="entry name" value="RIBONUCLEASE III"/>
    <property type="match status" value="1"/>
</dbReference>
<keyword evidence="8" id="KW-0698">rRNA processing</keyword>
<feature type="domain" description="RNase III" evidence="11">
    <location>
        <begin position="20"/>
        <end position="145"/>
    </location>
</feature>
<sequence>MLKKLYNKIRLFALKRKEPYSSLYKLLGFIPDDIAPYREAVSHCSAGIKTKYGRPLNNERLEFLGDTVLGMAVSDIIYRRFPGRREGFLSNVRSRIVQRKSLDAIAQKMNISQLLKTSANMKITNNHIGGNALEALIGAIYIDKGYEAAVKFVSNKIITPHIDLEKVAASENNFKSRLMEWGQKTGAQIEYKLKETHTDSYNRSSFTFELLVEGIVSGTGTGFSKKEAQQAAAGKVYKKIMTQESFVNSIFAIRNARLDKHESADGQPVAEEAATVTANITEQ</sequence>
<keyword evidence="8" id="KW-0479">Metal-binding</keyword>
<evidence type="ECO:0000259" key="10">
    <source>
        <dbReference type="PROSITE" id="PS50137"/>
    </source>
</evidence>
<comment type="subunit">
    <text evidence="8">Homodimer.</text>
</comment>
<keyword evidence="7 8" id="KW-0694">RNA-binding</keyword>
<dbReference type="EMBL" id="JADIMW010000083">
    <property type="protein sequence ID" value="MBO8438816.1"/>
    <property type="molecule type" value="Genomic_DNA"/>
</dbReference>
<dbReference type="Proteomes" id="UP000823636">
    <property type="component" value="Unassembled WGS sequence"/>
</dbReference>
<dbReference type="NCBIfam" id="TIGR02191">
    <property type="entry name" value="RNaseIII"/>
    <property type="match status" value="1"/>
</dbReference>
<feature type="binding site" evidence="8">
    <location>
        <position position="134"/>
    </location>
    <ligand>
        <name>Mg(2+)</name>
        <dbReference type="ChEBI" id="CHEBI:18420"/>
    </ligand>
</feature>
<keyword evidence="3 8" id="KW-0507">mRNA processing</keyword>
<comment type="subcellular location">
    <subcellularLocation>
        <location evidence="8">Cytoplasm</location>
    </subcellularLocation>
</comment>
<dbReference type="GO" id="GO:0010468">
    <property type="term" value="P:regulation of gene expression"/>
    <property type="evidence" value="ECO:0007669"/>
    <property type="project" value="TreeGrafter"/>
</dbReference>
<dbReference type="InterPro" id="IPR000999">
    <property type="entry name" value="RNase_III_dom"/>
</dbReference>
<keyword evidence="8" id="KW-0963">Cytoplasm</keyword>
<evidence type="ECO:0000256" key="2">
    <source>
        <dbReference type="ARBA" id="ARBA00010183"/>
    </source>
</evidence>
<dbReference type="SMART" id="SM00358">
    <property type="entry name" value="DSRM"/>
    <property type="match status" value="1"/>
</dbReference>
<comment type="cofactor">
    <cofactor evidence="8">
        <name>Mg(2+)</name>
        <dbReference type="ChEBI" id="CHEBI:18420"/>
    </cofactor>
</comment>
<protein>
    <recommendedName>
        <fullName evidence="8">Ribonuclease 3</fullName>
        <ecNumber evidence="8">3.1.26.3</ecNumber>
    </recommendedName>
    <alternativeName>
        <fullName evidence="8">Ribonuclease III</fullName>
        <shortName evidence="8">RNase III</shortName>
    </alternativeName>
</protein>
<feature type="domain" description="DRBM" evidence="10">
    <location>
        <begin position="173"/>
        <end position="242"/>
    </location>
</feature>
<keyword evidence="5 8" id="KW-0255">Endonuclease</keyword>
<dbReference type="InterPro" id="IPR014720">
    <property type="entry name" value="dsRBD_dom"/>
</dbReference>
<comment type="catalytic activity">
    <reaction evidence="1 8">
        <text>Endonucleolytic cleavage to 5'-phosphomonoester.</text>
        <dbReference type="EC" id="3.1.26.3"/>
    </reaction>
</comment>
<feature type="active site" evidence="8">
    <location>
        <position position="66"/>
    </location>
</feature>
<dbReference type="SMART" id="SM00535">
    <property type="entry name" value="RIBOc"/>
    <property type="match status" value="1"/>
</dbReference>
<feature type="region of interest" description="Disordered" evidence="9">
    <location>
        <begin position="263"/>
        <end position="283"/>
    </location>
</feature>
<name>A0A9D9H758_9BACT</name>
<organism evidence="12 13">
    <name type="scientific">Candidatus Caccoplasma merdipullorum</name>
    <dbReference type="NCBI Taxonomy" id="2840718"/>
    <lineage>
        <taxon>Bacteria</taxon>
        <taxon>Pseudomonadati</taxon>
        <taxon>Bacteroidota</taxon>
        <taxon>Bacteroidia</taxon>
        <taxon>Bacteroidales</taxon>
        <taxon>Bacteroidaceae</taxon>
        <taxon>Bacteroidaceae incertae sedis</taxon>
        <taxon>Candidatus Caccoplasma</taxon>
    </lineage>
</organism>
<evidence type="ECO:0000256" key="8">
    <source>
        <dbReference type="HAMAP-Rule" id="MF_00104"/>
    </source>
</evidence>
<reference evidence="12" key="1">
    <citation type="submission" date="2020-10" db="EMBL/GenBank/DDBJ databases">
        <authorList>
            <person name="Gilroy R."/>
        </authorList>
    </citation>
    <scope>NUCLEOTIDE SEQUENCE</scope>
    <source>
        <strain evidence="12">G3-4614</strain>
    </source>
</reference>
<dbReference type="EC" id="3.1.26.3" evidence="8"/>
<feature type="binding site" evidence="8">
    <location>
        <position position="131"/>
    </location>
    <ligand>
        <name>Mg(2+)</name>
        <dbReference type="ChEBI" id="CHEBI:18420"/>
    </ligand>
</feature>
<keyword evidence="8" id="KW-0699">rRNA-binding</keyword>
<dbReference type="GO" id="GO:0005737">
    <property type="term" value="C:cytoplasm"/>
    <property type="evidence" value="ECO:0007669"/>
    <property type="project" value="UniProtKB-SubCell"/>
</dbReference>
<dbReference type="InterPro" id="IPR036389">
    <property type="entry name" value="RNase_III_sf"/>
</dbReference>
<dbReference type="PROSITE" id="PS50137">
    <property type="entry name" value="DS_RBD"/>
    <property type="match status" value="1"/>
</dbReference>
<dbReference type="GO" id="GO:0006364">
    <property type="term" value="P:rRNA processing"/>
    <property type="evidence" value="ECO:0007669"/>
    <property type="project" value="UniProtKB-UniRule"/>
</dbReference>
<dbReference type="Pfam" id="PF00035">
    <property type="entry name" value="dsrm"/>
    <property type="match status" value="1"/>
</dbReference>
<keyword evidence="4 8" id="KW-0540">Nuclease</keyword>
<evidence type="ECO:0000259" key="11">
    <source>
        <dbReference type="PROSITE" id="PS50142"/>
    </source>
</evidence>
<dbReference type="InterPro" id="IPR011907">
    <property type="entry name" value="RNase_III"/>
</dbReference>
<dbReference type="CDD" id="cd10845">
    <property type="entry name" value="DSRM_RNAse_III_family"/>
    <property type="match status" value="1"/>
</dbReference>
<evidence type="ECO:0000256" key="3">
    <source>
        <dbReference type="ARBA" id="ARBA00022664"/>
    </source>
</evidence>
<evidence type="ECO:0000256" key="6">
    <source>
        <dbReference type="ARBA" id="ARBA00022801"/>
    </source>
</evidence>
<dbReference type="GO" id="GO:0004525">
    <property type="term" value="F:ribonuclease III activity"/>
    <property type="evidence" value="ECO:0007669"/>
    <property type="project" value="UniProtKB-UniRule"/>
</dbReference>
<evidence type="ECO:0000256" key="5">
    <source>
        <dbReference type="ARBA" id="ARBA00022759"/>
    </source>
</evidence>
<comment type="function">
    <text evidence="8">Digests double-stranded RNA. Involved in the processing of primary rRNA transcript to yield the immediate precursors to the large and small rRNAs (23S and 16S). Processes some mRNAs, and tRNAs when they are encoded in the rRNA operon. Processes pre-crRNA and tracrRNA of type II CRISPR loci if present in the organism.</text>
</comment>
<dbReference type="GO" id="GO:0008033">
    <property type="term" value="P:tRNA processing"/>
    <property type="evidence" value="ECO:0007669"/>
    <property type="project" value="UniProtKB-KW"/>
</dbReference>
<evidence type="ECO:0000256" key="1">
    <source>
        <dbReference type="ARBA" id="ARBA00000109"/>
    </source>
</evidence>
<evidence type="ECO:0000256" key="4">
    <source>
        <dbReference type="ARBA" id="ARBA00022722"/>
    </source>
</evidence>
<dbReference type="Gene3D" id="3.30.160.20">
    <property type="match status" value="1"/>
</dbReference>
<comment type="similarity">
    <text evidence="2">Belongs to the ribonuclease III family.</text>
</comment>
<proteinExistence type="inferred from homology"/>
<dbReference type="GO" id="GO:0006397">
    <property type="term" value="P:mRNA processing"/>
    <property type="evidence" value="ECO:0007669"/>
    <property type="project" value="UniProtKB-UniRule"/>
</dbReference>
<keyword evidence="8" id="KW-0460">Magnesium</keyword>
<gene>
    <name evidence="8 12" type="primary">rnc</name>
    <name evidence="12" type="ORF">IAC54_07980</name>
</gene>
<dbReference type="GO" id="GO:0003725">
    <property type="term" value="F:double-stranded RNA binding"/>
    <property type="evidence" value="ECO:0007669"/>
    <property type="project" value="TreeGrafter"/>
</dbReference>
<keyword evidence="8" id="KW-0819">tRNA processing</keyword>
<dbReference type="SUPFAM" id="SSF69065">
    <property type="entry name" value="RNase III domain-like"/>
    <property type="match status" value="1"/>
</dbReference>
<dbReference type="GO" id="GO:0046872">
    <property type="term" value="F:metal ion binding"/>
    <property type="evidence" value="ECO:0007669"/>
    <property type="project" value="UniProtKB-KW"/>
</dbReference>
<feature type="binding site" evidence="8">
    <location>
        <position position="62"/>
    </location>
    <ligand>
        <name>Mg(2+)</name>
        <dbReference type="ChEBI" id="CHEBI:18420"/>
    </ligand>
</feature>
<comment type="caution">
    <text evidence="12">The sequence shown here is derived from an EMBL/GenBank/DDBJ whole genome shotgun (WGS) entry which is preliminary data.</text>
</comment>
<dbReference type="SUPFAM" id="SSF54768">
    <property type="entry name" value="dsRNA-binding domain-like"/>
    <property type="match status" value="1"/>
</dbReference>
<dbReference type="Gene3D" id="1.10.1520.10">
    <property type="entry name" value="Ribonuclease III domain"/>
    <property type="match status" value="1"/>
</dbReference>
<dbReference type="HAMAP" id="MF_00104">
    <property type="entry name" value="RNase_III"/>
    <property type="match status" value="1"/>
</dbReference>
<dbReference type="AlphaFoldDB" id="A0A9D9H758"/>
<reference evidence="12" key="2">
    <citation type="journal article" date="2021" name="PeerJ">
        <title>Extensive microbial diversity within the chicken gut microbiome revealed by metagenomics and culture.</title>
        <authorList>
            <person name="Gilroy R."/>
            <person name="Ravi A."/>
            <person name="Getino M."/>
            <person name="Pursley I."/>
            <person name="Horton D.L."/>
            <person name="Alikhan N.F."/>
            <person name="Baker D."/>
            <person name="Gharbi K."/>
            <person name="Hall N."/>
            <person name="Watson M."/>
            <person name="Adriaenssens E.M."/>
            <person name="Foster-Nyarko E."/>
            <person name="Jarju S."/>
            <person name="Secka A."/>
            <person name="Antonio M."/>
            <person name="Oren A."/>
            <person name="Chaudhuri R.R."/>
            <person name="La Ragione R."/>
            <person name="Hildebrand F."/>
            <person name="Pallen M.J."/>
        </authorList>
    </citation>
    <scope>NUCLEOTIDE SEQUENCE</scope>
    <source>
        <strain evidence="12">G3-4614</strain>
    </source>
</reference>
<evidence type="ECO:0000313" key="13">
    <source>
        <dbReference type="Proteomes" id="UP000823636"/>
    </source>
</evidence>
<evidence type="ECO:0000256" key="9">
    <source>
        <dbReference type="SAM" id="MobiDB-lite"/>
    </source>
</evidence>
<dbReference type="Pfam" id="PF14622">
    <property type="entry name" value="Ribonucleas_3_3"/>
    <property type="match status" value="1"/>
</dbReference>
<dbReference type="PANTHER" id="PTHR11207:SF0">
    <property type="entry name" value="RIBONUCLEASE 3"/>
    <property type="match status" value="1"/>
</dbReference>
<keyword evidence="6 8" id="KW-0378">Hydrolase</keyword>
<accession>A0A9D9H758</accession>
<dbReference type="CDD" id="cd00593">
    <property type="entry name" value="RIBOc"/>
    <property type="match status" value="1"/>
</dbReference>